<evidence type="ECO:0000256" key="4">
    <source>
        <dbReference type="ARBA" id="ARBA00015294"/>
    </source>
</evidence>
<keyword evidence="14" id="KW-0325">Glycoprotein</keyword>
<evidence type="ECO:0000256" key="14">
    <source>
        <dbReference type="ARBA" id="ARBA00023180"/>
    </source>
</evidence>
<sequence length="1427" mass="162526">MFLIFILIQIAASTPLSPQQVGDRCFIGGSLIKEINQSTGLGEVCIKDDISIIKSINIQKKISNDQVQNTVKFYKTYIAREWHDCNPIFDEHGSFMVFDISNTGSIIPKMHTCRAQCEITLNKDNAEVIFTSAKTNHYEVSGTTTVNGWFKQTISVSLEHTCEHIIASCGQKSLKFHACFRQHRSCVRFFRNSYLPYKMIESLCINIELIIILCYALLCFIFAYIITKTYIAYLLIPLFYPITYIYGKIYNKYFKRCKSCLLAVHPLTNCNKTCVCGCRFNSTEALKVHRLGKDCNGFKALSKARFLCKSTGPSFTICFLTGMLILSFITPINSEKLYKLEELPDDYINLENQLSECNNNKQITRALAVACILGNILFVLFFKFIYNKLINNIYRTCNLCNMVHHRKNLKIYSEFTNKCGTCVCGFNEEIRSGFDYEVFIKDMHIFRDNCLFKFYSKYSIIYICIIILVINLQLGMTLAEETETNCLNLPISAQTLDIVKCYGLNLNITENKQKSDLISELKSQKTITDHDIPDFNIIDMKTESAFEKIETAENIHRMAFLEYILYKMESKLNTIKTNSGPYNVAWRTYIKYHNLDACGKYPHKTICTCINAHLSCSQPTVDSNSEIKTFYSNHQSAFKNDINVLIETISIAFRGIIKVSINLLLKNNKIDELKELLTNISKKLDTNIQMKGILLFTAEQLKTQETTVKSMQQTRMAIIVKPLESMTGDKFDNFSTTNRNITKCKEAKSLSCYMTRKNSINKYLLCNLDGYKIFSWPEKPTLSINNNICIGDSHCNLYFKPILNDEAIKTINCYKGDFTPNPMDMGSAIKKCEAKEIGDCLVGDNNMWPIIQCSNEKYYYADGKNHAKEGDINSYCLSEKCNTDRFPIHNEWFKSCKWISTIKESISVKEFVHLDIESYKKGIESDIRTDLIIHKFRPVKNLPHIAPKYKSITISGILVADGIQNAFVSGEMPAISGLGIGYNLYSPDGTKLFDIVLFLRKAIYKSSYKLIYKTGPTIGINVEHNEQCTGSCPSTIPKQEGWLTFSKEHTSQWGCEEFGCLAIDTGCLYGSCQDIIRPEMSIYKMLGEEMTSIEICLTTPKETYCNDLDLLEPLIGDKIEVSFQTVQSSHMPKIIAVKNNKVYTGQINDIGNTANICGSVQIINKTVIGQGNPKFDYLCHAMKRKDVIVRKCYDNHFETCKLLEERSEILINQQSDTIAASMSGKNLGIMNFKFALGDIDYKTFTEDASFDIKGQCVGCINCIEEIVCELNIVSTSSILCTIKTPCENYHNSLEINPATTKYHIKMSCPHNIDKMKITICSKDLEMPLTLKQHDQKIDLSKLDESNYIKEEDLRCSTWLCKVKEEGIGFIFSGIFGNFGKYWTIFLIVLVILATGLLGIFVIYPCCKRLRGFLEINDIAYLAEQKMK</sequence>
<evidence type="ECO:0000256" key="13">
    <source>
        <dbReference type="ARBA" id="ARBA00023136"/>
    </source>
</evidence>
<evidence type="ECO:0000256" key="12">
    <source>
        <dbReference type="ARBA" id="ARBA00022989"/>
    </source>
</evidence>
<dbReference type="Pfam" id="PF03563">
    <property type="entry name" value="Bunya_G2"/>
    <property type="match status" value="1"/>
</dbReference>
<keyword evidence="10" id="KW-0946">Virion</keyword>
<accession>A0A023W0I1</accession>
<dbReference type="GO" id="GO:0055036">
    <property type="term" value="C:virion membrane"/>
    <property type="evidence" value="ECO:0007669"/>
    <property type="project" value="UniProtKB-SubCell"/>
</dbReference>
<feature type="transmembrane region" description="Helical" evidence="18">
    <location>
        <begin position="230"/>
        <end position="247"/>
    </location>
</feature>
<feature type="transmembrane region" description="Helical" evidence="18">
    <location>
        <begin position="460"/>
        <end position="479"/>
    </location>
</feature>
<evidence type="ECO:0000256" key="15">
    <source>
        <dbReference type="ARBA" id="ARBA00023184"/>
    </source>
</evidence>
<feature type="transmembrane region" description="Helical" evidence="18">
    <location>
        <begin position="203"/>
        <end position="224"/>
    </location>
</feature>
<dbReference type="RefSeq" id="YP_009666924.1">
    <property type="nucleotide sequence ID" value="NC_043595.1"/>
</dbReference>
<dbReference type="Pfam" id="PF03557">
    <property type="entry name" value="Bunya_G1"/>
    <property type="match status" value="1"/>
</dbReference>
<dbReference type="InterPro" id="IPR026400">
    <property type="entry name" value="Bunya_nonstruc_pro_NSm"/>
</dbReference>
<evidence type="ECO:0000256" key="2">
    <source>
        <dbReference type="ARBA" id="ARBA00004252"/>
    </source>
</evidence>
<feature type="transmembrane region" description="Helical" evidence="18">
    <location>
        <begin position="1381"/>
        <end position="1403"/>
    </location>
</feature>
<evidence type="ECO:0000256" key="8">
    <source>
        <dbReference type="ARBA" id="ARBA00022804"/>
    </source>
</evidence>
<dbReference type="InterPro" id="IPR005167">
    <property type="entry name" value="Bunya_G1"/>
</dbReference>
<keyword evidence="7" id="KW-0732">Signal</keyword>
<evidence type="ECO:0000256" key="6">
    <source>
        <dbReference type="ARBA" id="ARBA00022692"/>
    </source>
</evidence>
<dbReference type="GO" id="GO:0044178">
    <property type="term" value="C:host cell Golgi membrane"/>
    <property type="evidence" value="ECO:0007669"/>
    <property type="project" value="UniProtKB-SubCell"/>
</dbReference>
<name>A0A023W0I1_9VIRU</name>
<evidence type="ECO:0000256" key="10">
    <source>
        <dbReference type="ARBA" id="ARBA00022844"/>
    </source>
</evidence>
<comment type="subcellular location">
    <subcellularLocation>
        <location evidence="2">Host Golgi apparatus membrane</location>
        <topology evidence="2">Multi-pass membrane protein</topology>
    </subcellularLocation>
    <subcellularLocation>
        <location evidence="3">Host endoplasmic reticulum membrane</location>
    </subcellularLocation>
    <subcellularLocation>
        <location evidence="1">Virion membrane</location>
    </subcellularLocation>
</comment>
<dbReference type="GeneID" id="41324385"/>
<dbReference type="GO" id="GO:0044003">
    <property type="term" value="P:symbiont-mediated perturbation of host process"/>
    <property type="evidence" value="ECO:0007669"/>
    <property type="project" value="InterPro"/>
</dbReference>
<keyword evidence="12 18" id="KW-1133">Transmembrane helix</keyword>
<dbReference type="NCBIfam" id="TIGR04210">
    <property type="entry name" value="bunya_NSm"/>
    <property type="match status" value="1"/>
</dbReference>
<reference evidence="21 22" key="1">
    <citation type="journal article" date="2014" name="J. Gen. Virol.">
        <title>Genomic and phylogenetic characterization of viruses included in the Manzanilla and Oropouche species complexes of the genus Orthobunyavirus, family Bunyaviridae.</title>
        <authorList>
            <person name="Ladner J.T."/>
            <person name="Savji N."/>
            <person name="Lofts L."/>
            <person name="Travassos da Rosa A."/>
            <person name="Wiley M.R."/>
            <person name="Gestole M.C."/>
            <person name="Rosen G.E."/>
            <person name="Guzman H."/>
            <person name="Vasconcelos P.F."/>
            <person name="Nunes M.R."/>
            <person name="J Kochel T."/>
            <person name="Lipkin W.I."/>
            <person name="Tesh R.B."/>
            <person name="Palacios G."/>
        </authorList>
    </citation>
    <scope>NUCLEOTIDE SEQUENCE [LARGE SCALE GENOMIC DNA]</scope>
    <source>
        <strain evidence="21">Be An 84785</strain>
    </source>
</reference>
<evidence type="ECO:0000313" key="22">
    <source>
        <dbReference type="Proteomes" id="UP000165648"/>
    </source>
</evidence>
<organism evidence="21 22">
    <name type="scientific">Utinga virus</name>
    <dbReference type="NCBI Taxonomy" id="159144"/>
    <lineage>
        <taxon>Viruses</taxon>
        <taxon>Riboviria</taxon>
        <taxon>Orthornavirae</taxon>
        <taxon>Negarnaviricota</taxon>
        <taxon>Polyploviricotina</taxon>
        <taxon>Bunyaviricetes</taxon>
        <taxon>Elliovirales</taxon>
        <taxon>Peribunyaviridae</taxon>
        <taxon>Orthobunyavirus</taxon>
        <taxon>Orthobunyavirus utingaense</taxon>
    </lineage>
</organism>
<feature type="transmembrane region" description="Helical" evidence="18">
    <location>
        <begin position="366"/>
        <end position="386"/>
    </location>
</feature>
<keyword evidence="8" id="KW-1161">Viral attachment to host cell</keyword>
<evidence type="ECO:0000256" key="18">
    <source>
        <dbReference type="SAM" id="Phobius"/>
    </source>
</evidence>
<evidence type="ECO:0000259" key="19">
    <source>
        <dbReference type="Pfam" id="PF03557"/>
    </source>
</evidence>
<evidence type="ECO:0000256" key="16">
    <source>
        <dbReference type="ARBA" id="ARBA00023296"/>
    </source>
</evidence>
<evidence type="ECO:0000256" key="9">
    <source>
        <dbReference type="ARBA" id="ARBA00022812"/>
    </source>
</evidence>
<evidence type="ECO:0000256" key="17">
    <source>
        <dbReference type="ARBA" id="ARBA00031199"/>
    </source>
</evidence>
<evidence type="ECO:0000256" key="11">
    <source>
        <dbReference type="ARBA" id="ARBA00022870"/>
    </source>
</evidence>
<evidence type="ECO:0000256" key="5">
    <source>
        <dbReference type="ARBA" id="ARBA00022581"/>
    </source>
</evidence>
<evidence type="ECO:0000259" key="20">
    <source>
        <dbReference type="Pfam" id="PF03563"/>
    </source>
</evidence>
<evidence type="ECO:0000256" key="7">
    <source>
        <dbReference type="ARBA" id="ARBA00022729"/>
    </source>
</evidence>
<dbReference type="InterPro" id="IPR005168">
    <property type="entry name" value="Bunya_G2"/>
</dbReference>
<dbReference type="Proteomes" id="UP000165648">
    <property type="component" value="Genome"/>
</dbReference>
<protein>
    <recommendedName>
        <fullName evidence="4">Envelopment polyprotein</fullName>
    </recommendedName>
    <alternativeName>
        <fullName evidence="17">M polyprotein</fullName>
    </alternativeName>
</protein>
<dbReference type="GO" id="GO:0044167">
    <property type="term" value="C:host cell endoplasmic reticulum membrane"/>
    <property type="evidence" value="ECO:0007669"/>
    <property type="project" value="UniProtKB-SubCell"/>
</dbReference>
<keyword evidence="6 18" id="KW-0812">Transmembrane</keyword>
<evidence type="ECO:0000256" key="1">
    <source>
        <dbReference type="ARBA" id="ARBA00004182"/>
    </source>
</evidence>
<keyword evidence="9" id="KW-1040">Host Golgi apparatus</keyword>
<keyword evidence="11" id="KW-1043">Host membrane</keyword>
<evidence type="ECO:0000313" key="21">
    <source>
        <dbReference type="EMBL" id="AHY22345.1"/>
    </source>
</evidence>
<dbReference type="EMBL" id="KF697155">
    <property type="protein sequence ID" value="AHY22345.1"/>
    <property type="molecule type" value="Viral_cRNA"/>
</dbReference>
<keyword evidence="13 18" id="KW-0472">Membrane</keyword>
<dbReference type="GO" id="GO:0046718">
    <property type="term" value="P:symbiont entry into host cell"/>
    <property type="evidence" value="ECO:0007669"/>
    <property type="project" value="UniProtKB-KW"/>
</dbReference>
<keyword evidence="22" id="KW-1185">Reference proteome</keyword>
<feature type="domain" description="Bunyavirus glycoprotein G2" evidence="20">
    <location>
        <begin position="24"/>
        <end position="305"/>
    </location>
</feature>
<keyword evidence="15" id="KW-1038">Host endoplasmic reticulum</keyword>
<dbReference type="GO" id="GO:0019062">
    <property type="term" value="P:virion attachment to host cell"/>
    <property type="evidence" value="ECO:0007669"/>
    <property type="project" value="UniProtKB-KW"/>
</dbReference>
<evidence type="ECO:0000256" key="3">
    <source>
        <dbReference type="ARBA" id="ARBA00004625"/>
    </source>
</evidence>
<feature type="domain" description="Bunyavirus glycoprotein G1" evidence="19">
    <location>
        <begin position="518"/>
        <end position="1366"/>
    </location>
</feature>
<keyword evidence="16" id="KW-1160">Virus entry into host cell</keyword>
<proteinExistence type="predicted"/>
<dbReference type="KEGG" id="vg:41324385"/>
<keyword evidence="5" id="KW-0945">Host-virus interaction</keyword>
<feature type="transmembrane region" description="Helical" evidence="18">
    <location>
        <begin position="312"/>
        <end position="332"/>
    </location>
</feature>